<evidence type="ECO:0000313" key="2">
    <source>
        <dbReference type="EMBL" id="CAB4955935.1"/>
    </source>
</evidence>
<evidence type="ECO:0000256" key="1">
    <source>
        <dbReference type="SAM" id="MobiDB-lite"/>
    </source>
</evidence>
<name>A0A6J7KKG4_9ZZZZ</name>
<organism evidence="2">
    <name type="scientific">freshwater metagenome</name>
    <dbReference type="NCBI Taxonomy" id="449393"/>
    <lineage>
        <taxon>unclassified sequences</taxon>
        <taxon>metagenomes</taxon>
        <taxon>ecological metagenomes</taxon>
    </lineage>
</organism>
<reference evidence="2" key="1">
    <citation type="submission" date="2020-05" db="EMBL/GenBank/DDBJ databases">
        <authorList>
            <person name="Chiriac C."/>
            <person name="Salcher M."/>
            <person name="Ghai R."/>
            <person name="Kavagutti S V."/>
        </authorList>
    </citation>
    <scope>NUCLEOTIDE SEQUENCE</scope>
</reference>
<gene>
    <name evidence="2" type="ORF">UFOPK3789_00984</name>
</gene>
<protein>
    <submittedName>
        <fullName evidence="2">Unannotated protein</fullName>
    </submittedName>
</protein>
<sequence length="51" mass="5147">MKARVTKCADALGGSGLFLSTSSEGLSSEGLSSEGLSSEGLSSAGLRRRLE</sequence>
<accession>A0A6J7KKG4</accession>
<proteinExistence type="predicted"/>
<dbReference type="AlphaFoldDB" id="A0A6J7KKG4"/>
<feature type="compositionally biased region" description="Low complexity" evidence="1">
    <location>
        <begin position="17"/>
        <end position="45"/>
    </location>
</feature>
<feature type="region of interest" description="Disordered" evidence="1">
    <location>
        <begin position="1"/>
        <end position="51"/>
    </location>
</feature>
<dbReference type="EMBL" id="CAFBNL010000055">
    <property type="protein sequence ID" value="CAB4955935.1"/>
    <property type="molecule type" value="Genomic_DNA"/>
</dbReference>